<dbReference type="GO" id="GO:0005829">
    <property type="term" value="C:cytosol"/>
    <property type="evidence" value="ECO:0007669"/>
    <property type="project" value="TreeGrafter"/>
</dbReference>
<organism evidence="7 8">
    <name type="scientific">Candidatus Moduliflexus flocculans</name>
    <dbReference type="NCBI Taxonomy" id="1499966"/>
    <lineage>
        <taxon>Bacteria</taxon>
        <taxon>Candidatus Moduliflexota</taxon>
        <taxon>Candidatus Moduliflexia</taxon>
        <taxon>Candidatus Moduliflexales</taxon>
        <taxon>Candidatus Moduliflexaceae</taxon>
    </lineage>
</organism>
<feature type="domain" description="D-isomer specific 2-hydroxyacid dehydrogenase catalytic" evidence="5">
    <location>
        <begin position="8"/>
        <end position="319"/>
    </location>
</feature>
<dbReference type="EMBL" id="DF820455">
    <property type="protein sequence ID" value="GAK49827.1"/>
    <property type="molecule type" value="Genomic_DNA"/>
</dbReference>
<dbReference type="PROSITE" id="PS00670">
    <property type="entry name" value="D_2_HYDROXYACID_DH_2"/>
    <property type="match status" value="1"/>
</dbReference>
<name>A0A0S6VWU3_9BACT</name>
<evidence type="ECO:0000313" key="8">
    <source>
        <dbReference type="Proteomes" id="UP000030700"/>
    </source>
</evidence>
<dbReference type="CDD" id="cd05301">
    <property type="entry name" value="GDH"/>
    <property type="match status" value="1"/>
</dbReference>
<dbReference type="InterPro" id="IPR029752">
    <property type="entry name" value="D-isomer_DH_CS1"/>
</dbReference>
<dbReference type="AlphaFoldDB" id="A0A0S6VWU3"/>
<protein>
    <submittedName>
        <fullName evidence="7">Glyoxylate reductase</fullName>
    </submittedName>
</protein>
<keyword evidence="2 4" id="KW-0560">Oxidoreductase</keyword>
<sequence length="325" mass="35168">MNRPKIYITRLIPQFGIDLLKATCDVEINPHDRPLTRQELLAQIKGRDGIVTMLTDKVDAEFLDAAAGVKGVANFAVGFDNMDVKEATKRGVPLSNTPGVLTNATAEMAWALLFAVCRRVVESDGVMRAGQWPGWAPLQFIGGDVTGKTLGIVGAGRIGAAMARKSRGFDMPVLYCDADQNEKLEQELDAKKVEFEELLAASDFISVHVPLLPETRHLFGAKQFKMMKKTAYLINTSRGPVINEAELVDALKNGDIAGAGLDVYEFEPKMVDGLKDLNNVVVAPHTGSASVSAREGMSRLVAENILAMVAGTPAPTCLNPEIYKK</sequence>
<dbReference type="InterPro" id="IPR036291">
    <property type="entry name" value="NAD(P)-bd_dom_sf"/>
</dbReference>
<dbReference type="PROSITE" id="PS00065">
    <property type="entry name" value="D_2_HYDROXYACID_DH_1"/>
    <property type="match status" value="1"/>
</dbReference>
<dbReference type="HOGENOM" id="CLU_019796_1_2_0"/>
<dbReference type="FunFam" id="3.40.50.720:FF:000203">
    <property type="entry name" value="D-3-phosphoglycerate dehydrogenase (SerA)"/>
    <property type="match status" value="1"/>
</dbReference>
<evidence type="ECO:0000256" key="2">
    <source>
        <dbReference type="ARBA" id="ARBA00023002"/>
    </source>
</evidence>
<keyword evidence="3" id="KW-0520">NAD</keyword>
<accession>A0A0S6VWU3</accession>
<dbReference type="SUPFAM" id="SSF52283">
    <property type="entry name" value="Formate/glycerate dehydrogenase catalytic domain-like"/>
    <property type="match status" value="1"/>
</dbReference>
<dbReference type="InterPro" id="IPR050223">
    <property type="entry name" value="D-isomer_2-hydroxyacid_DH"/>
</dbReference>
<dbReference type="PANTHER" id="PTHR10996:SF178">
    <property type="entry name" value="2-HYDROXYACID DEHYDROGENASE YGL185C-RELATED"/>
    <property type="match status" value="1"/>
</dbReference>
<reference evidence="7 8" key="1">
    <citation type="journal article" date="2015" name="PeerJ">
        <title>First genomic representation of candidate bacterial phylum KSB3 points to enhanced environmental sensing as a trigger of wastewater bulking.</title>
        <authorList>
            <person name="Sekiguchi Y."/>
            <person name="Ohashi A."/>
            <person name="Parks D.H."/>
            <person name="Yamauchi T."/>
            <person name="Tyson G.W."/>
            <person name="Hugenholtz P."/>
        </authorList>
    </citation>
    <scope>NUCLEOTIDE SEQUENCE [LARGE SCALE GENOMIC DNA]</scope>
</reference>
<dbReference type="Pfam" id="PF02826">
    <property type="entry name" value="2-Hacid_dh_C"/>
    <property type="match status" value="1"/>
</dbReference>
<dbReference type="PANTHER" id="PTHR10996">
    <property type="entry name" value="2-HYDROXYACID DEHYDROGENASE-RELATED"/>
    <property type="match status" value="1"/>
</dbReference>
<comment type="similarity">
    <text evidence="1 4">Belongs to the D-isomer specific 2-hydroxyacid dehydrogenase family.</text>
</comment>
<keyword evidence="8" id="KW-1185">Reference proteome</keyword>
<dbReference type="InterPro" id="IPR029753">
    <property type="entry name" value="D-isomer_DH_CS"/>
</dbReference>
<dbReference type="PROSITE" id="PS00671">
    <property type="entry name" value="D_2_HYDROXYACID_DH_3"/>
    <property type="match status" value="1"/>
</dbReference>
<proteinExistence type="inferred from homology"/>
<evidence type="ECO:0000256" key="1">
    <source>
        <dbReference type="ARBA" id="ARBA00005854"/>
    </source>
</evidence>
<dbReference type="GO" id="GO:0051287">
    <property type="term" value="F:NAD binding"/>
    <property type="evidence" value="ECO:0007669"/>
    <property type="project" value="InterPro"/>
</dbReference>
<dbReference type="Gene3D" id="3.40.50.720">
    <property type="entry name" value="NAD(P)-binding Rossmann-like Domain"/>
    <property type="match status" value="2"/>
</dbReference>
<evidence type="ECO:0000256" key="3">
    <source>
        <dbReference type="ARBA" id="ARBA00023027"/>
    </source>
</evidence>
<evidence type="ECO:0000256" key="4">
    <source>
        <dbReference type="RuleBase" id="RU003719"/>
    </source>
</evidence>
<dbReference type="STRING" id="1499966.U14_01051"/>
<dbReference type="Proteomes" id="UP000030700">
    <property type="component" value="Unassembled WGS sequence"/>
</dbReference>
<dbReference type="SUPFAM" id="SSF51735">
    <property type="entry name" value="NAD(P)-binding Rossmann-fold domains"/>
    <property type="match status" value="1"/>
</dbReference>
<evidence type="ECO:0000259" key="5">
    <source>
        <dbReference type="Pfam" id="PF00389"/>
    </source>
</evidence>
<dbReference type="GO" id="GO:0016618">
    <property type="term" value="F:hydroxypyruvate reductase [NAD(P)H] activity"/>
    <property type="evidence" value="ECO:0007669"/>
    <property type="project" value="TreeGrafter"/>
</dbReference>
<evidence type="ECO:0000259" key="6">
    <source>
        <dbReference type="Pfam" id="PF02826"/>
    </source>
</evidence>
<dbReference type="GO" id="GO:0030267">
    <property type="term" value="F:glyoxylate reductase (NADPH) activity"/>
    <property type="evidence" value="ECO:0007669"/>
    <property type="project" value="TreeGrafter"/>
</dbReference>
<dbReference type="InterPro" id="IPR006140">
    <property type="entry name" value="D-isomer_DH_NAD-bd"/>
</dbReference>
<dbReference type="InterPro" id="IPR006139">
    <property type="entry name" value="D-isomer_2_OHA_DH_cat_dom"/>
</dbReference>
<feature type="domain" description="D-isomer specific 2-hydroxyacid dehydrogenase NAD-binding" evidence="6">
    <location>
        <begin position="111"/>
        <end position="287"/>
    </location>
</feature>
<evidence type="ECO:0000313" key="7">
    <source>
        <dbReference type="EMBL" id="GAK49827.1"/>
    </source>
</evidence>
<dbReference type="Pfam" id="PF00389">
    <property type="entry name" value="2-Hacid_dh"/>
    <property type="match status" value="1"/>
</dbReference>
<gene>
    <name evidence="7" type="ORF">U14_01051</name>
</gene>